<evidence type="ECO:0000313" key="8">
    <source>
        <dbReference type="EMBL" id="PIE20786.1"/>
    </source>
</evidence>
<dbReference type="PANTHER" id="PTHR32322">
    <property type="entry name" value="INNER MEMBRANE TRANSPORTER"/>
    <property type="match status" value="1"/>
</dbReference>
<dbReference type="PANTHER" id="PTHR32322:SF2">
    <property type="entry name" value="EAMA DOMAIN-CONTAINING PROTEIN"/>
    <property type="match status" value="1"/>
</dbReference>
<dbReference type="Proteomes" id="UP000242733">
    <property type="component" value="Unassembled WGS sequence"/>
</dbReference>
<keyword evidence="4 6" id="KW-1133">Transmembrane helix</keyword>
<comment type="similarity">
    <text evidence="2">Belongs to the EamA transporter family.</text>
</comment>
<feature type="transmembrane region" description="Helical" evidence="6">
    <location>
        <begin position="248"/>
        <end position="265"/>
    </location>
</feature>
<name>A0A2G6JBJ2_NEPCE</name>
<evidence type="ECO:0000256" key="6">
    <source>
        <dbReference type="SAM" id="Phobius"/>
    </source>
</evidence>
<feature type="domain" description="EamA" evidence="7">
    <location>
        <begin position="18"/>
        <end position="140"/>
    </location>
</feature>
<keyword evidence="3 6" id="KW-0812">Transmembrane</keyword>
<feature type="transmembrane region" description="Helical" evidence="6">
    <location>
        <begin position="36"/>
        <end position="56"/>
    </location>
</feature>
<dbReference type="Gene3D" id="1.10.3730.20">
    <property type="match status" value="1"/>
</dbReference>
<evidence type="ECO:0000256" key="1">
    <source>
        <dbReference type="ARBA" id="ARBA00004141"/>
    </source>
</evidence>
<evidence type="ECO:0000256" key="5">
    <source>
        <dbReference type="ARBA" id="ARBA00023136"/>
    </source>
</evidence>
<evidence type="ECO:0000256" key="3">
    <source>
        <dbReference type="ARBA" id="ARBA00022692"/>
    </source>
</evidence>
<feature type="domain" description="EamA" evidence="7">
    <location>
        <begin position="158"/>
        <end position="288"/>
    </location>
</feature>
<dbReference type="InterPro" id="IPR037185">
    <property type="entry name" value="EmrE-like"/>
</dbReference>
<feature type="transmembrane region" description="Helical" evidence="6">
    <location>
        <begin position="271"/>
        <end position="288"/>
    </location>
</feature>
<dbReference type="EMBL" id="PDSG01000004">
    <property type="protein sequence ID" value="PIE20786.1"/>
    <property type="molecule type" value="Genomic_DNA"/>
</dbReference>
<protein>
    <submittedName>
        <fullName evidence="8">EamA family transporter</fullName>
    </submittedName>
</protein>
<comment type="subcellular location">
    <subcellularLocation>
        <location evidence="1">Membrane</location>
        <topology evidence="1">Multi-pass membrane protein</topology>
    </subcellularLocation>
</comment>
<dbReference type="GO" id="GO:0016020">
    <property type="term" value="C:membrane"/>
    <property type="evidence" value="ECO:0007669"/>
    <property type="project" value="UniProtKB-SubCell"/>
</dbReference>
<dbReference type="SUPFAM" id="SSF103481">
    <property type="entry name" value="Multidrug resistance efflux transporter EmrE"/>
    <property type="match status" value="2"/>
</dbReference>
<dbReference type="InterPro" id="IPR050638">
    <property type="entry name" value="AA-Vitamin_Transporters"/>
</dbReference>
<evidence type="ECO:0000256" key="2">
    <source>
        <dbReference type="ARBA" id="ARBA00007362"/>
    </source>
</evidence>
<keyword evidence="5 6" id="KW-0472">Membrane</keyword>
<feature type="transmembrane region" description="Helical" evidence="6">
    <location>
        <begin position="154"/>
        <end position="172"/>
    </location>
</feature>
<feature type="transmembrane region" description="Helical" evidence="6">
    <location>
        <begin position="68"/>
        <end position="89"/>
    </location>
</feature>
<dbReference type="InterPro" id="IPR000620">
    <property type="entry name" value="EamA_dom"/>
</dbReference>
<evidence type="ECO:0000256" key="4">
    <source>
        <dbReference type="ARBA" id="ARBA00022989"/>
    </source>
</evidence>
<dbReference type="Pfam" id="PF00892">
    <property type="entry name" value="EamA"/>
    <property type="match status" value="2"/>
</dbReference>
<feature type="transmembrane region" description="Helical" evidence="6">
    <location>
        <begin position="216"/>
        <end position="236"/>
    </location>
</feature>
<feature type="transmembrane region" description="Helical" evidence="6">
    <location>
        <begin position="124"/>
        <end position="142"/>
    </location>
</feature>
<feature type="transmembrane region" description="Helical" evidence="6">
    <location>
        <begin position="7"/>
        <end position="30"/>
    </location>
</feature>
<feature type="transmembrane region" description="Helical" evidence="6">
    <location>
        <begin position="95"/>
        <end position="117"/>
    </location>
</feature>
<sequence>MLSKQQRLALVPWAFVGIWSTGFIGAKYAVPYMEPFSVLLARTSLTLLVFAGLFWWRKPQWCNLRQAGHQMLVGFLVHACYLGGVFAAIDWSLPAGVTAIIMGLQPLLTAFIGWLWLSERLSRAQWAGLYLGLFGVLLVVSQNLSGDVSGVEPVAWTAALIALFSISVGTLYQKRFGGGVDLMVGAFYQYLVTAIAMALLAYQFDSGVIEWSWTLLAALAWMVIALSVIAILLLLLMIREGEASKVASYFYLVPALTAVEAWLLFDETLAPVAVCGIIVAVFGVYLAVRKPKSVL</sequence>
<organism evidence="8 9">
    <name type="scientific">Neptuniibacter caesariensis</name>
    <dbReference type="NCBI Taxonomy" id="207954"/>
    <lineage>
        <taxon>Bacteria</taxon>
        <taxon>Pseudomonadati</taxon>
        <taxon>Pseudomonadota</taxon>
        <taxon>Gammaproteobacteria</taxon>
        <taxon>Oceanospirillales</taxon>
        <taxon>Oceanospirillaceae</taxon>
        <taxon>Neptuniibacter</taxon>
    </lineage>
</organism>
<comment type="caution">
    <text evidence="8">The sequence shown here is derived from an EMBL/GenBank/DDBJ whole genome shotgun (WGS) entry which is preliminary data.</text>
</comment>
<reference evidence="8 9" key="1">
    <citation type="submission" date="2017-10" db="EMBL/GenBank/DDBJ databases">
        <title>Novel microbial diversity and functional potential in the marine mammal oral microbiome.</title>
        <authorList>
            <person name="Dudek N.K."/>
            <person name="Sun C.L."/>
            <person name="Burstein D."/>
            <person name="Kantor R.S."/>
            <person name="Aliaga Goltsman D.S."/>
            <person name="Bik E.M."/>
            <person name="Thomas B.C."/>
            <person name="Banfield J.F."/>
            <person name="Relman D.A."/>
        </authorList>
    </citation>
    <scope>NUCLEOTIDE SEQUENCE [LARGE SCALE GENOMIC DNA]</scope>
    <source>
        <strain evidence="8">DOLJORAL78_49_30</strain>
    </source>
</reference>
<proteinExistence type="inferred from homology"/>
<dbReference type="AlphaFoldDB" id="A0A2G6JBJ2"/>
<feature type="transmembrane region" description="Helical" evidence="6">
    <location>
        <begin position="184"/>
        <end position="204"/>
    </location>
</feature>
<accession>A0A2G6JBJ2</accession>
<evidence type="ECO:0000313" key="9">
    <source>
        <dbReference type="Proteomes" id="UP000242733"/>
    </source>
</evidence>
<gene>
    <name evidence="8" type="ORF">CSA61_01115</name>
</gene>
<evidence type="ECO:0000259" key="7">
    <source>
        <dbReference type="Pfam" id="PF00892"/>
    </source>
</evidence>